<dbReference type="STRING" id="1447875.A0A2B7XES1"/>
<comment type="caution">
    <text evidence="1">The sequence shown here is derived from an EMBL/GenBank/DDBJ whole genome shotgun (WGS) entry which is preliminary data.</text>
</comment>
<dbReference type="InterPro" id="IPR051678">
    <property type="entry name" value="AGP_Transferase"/>
</dbReference>
<organism evidence="1 2">
    <name type="scientific">Helicocarpus griseus UAMH5409</name>
    <dbReference type="NCBI Taxonomy" id="1447875"/>
    <lineage>
        <taxon>Eukaryota</taxon>
        <taxon>Fungi</taxon>
        <taxon>Dikarya</taxon>
        <taxon>Ascomycota</taxon>
        <taxon>Pezizomycotina</taxon>
        <taxon>Eurotiomycetes</taxon>
        <taxon>Eurotiomycetidae</taxon>
        <taxon>Onygenales</taxon>
        <taxon>Ajellomycetaceae</taxon>
        <taxon>Helicocarpus</taxon>
    </lineage>
</organism>
<dbReference type="InterPro" id="IPR011009">
    <property type="entry name" value="Kinase-like_dom_sf"/>
</dbReference>
<evidence type="ECO:0000313" key="1">
    <source>
        <dbReference type="EMBL" id="PGH07232.1"/>
    </source>
</evidence>
<proteinExistence type="predicted"/>
<evidence type="ECO:0000313" key="2">
    <source>
        <dbReference type="Proteomes" id="UP000223968"/>
    </source>
</evidence>
<accession>A0A2B7XES1</accession>
<evidence type="ECO:0008006" key="3">
    <source>
        <dbReference type="Google" id="ProtNLM"/>
    </source>
</evidence>
<dbReference type="PANTHER" id="PTHR21310">
    <property type="entry name" value="AMINOGLYCOSIDE PHOSPHOTRANSFERASE-RELATED-RELATED"/>
    <property type="match status" value="1"/>
</dbReference>
<dbReference type="OrthoDB" id="4177236at2759"/>
<gene>
    <name evidence="1" type="ORF">AJ79_06336</name>
</gene>
<dbReference type="Proteomes" id="UP000223968">
    <property type="component" value="Unassembled WGS sequence"/>
</dbReference>
<dbReference type="SUPFAM" id="SSF56112">
    <property type="entry name" value="Protein kinase-like (PK-like)"/>
    <property type="match status" value="1"/>
</dbReference>
<name>A0A2B7XES1_9EURO</name>
<dbReference type="PANTHER" id="PTHR21310:SF48">
    <property type="entry name" value="AMINOGLYCOSIDE PHOSPHOTRANSFERASE DOMAIN-CONTAINING PROTEIN"/>
    <property type="match status" value="1"/>
</dbReference>
<reference evidence="1 2" key="1">
    <citation type="submission" date="2017-10" db="EMBL/GenBank/DDBJ databases">
        <title>Comparative genomics in systemic dimorphic fungi from Ajellomycetaceae.</title>
        <authorList>
            <person name="Munoz J.F."/>
            <person name="Mcewen J.G."/>
            <person name="Clay O.K."/>
            <person name="Cuomo C.A."/>
        </authorList>
    </citation>
    <scope>NUCLEOTIDE SEQUENCE [LARGE SCALE GENOMIC DNA]</scope>
    <source>
        <strain evidence="1 2">UAMH5409</strain>
    </source>
</reference>
<protein>
    <recommendedName>
        <fullName evidence="3">Aminoglycoside phosphotransferase domain-containing protein</fullName>
    </recommendedName>
</protein>
<keyword evidence="2" id="KW-1185">Reference proteome</keyword>
<dbReference type="EMBL" id="PDNB01000111">
    <property type="protein sequence ID" value="PGH07232.1"/>
    <property type="molecule type" value="Genomic_DNA"/>
</dbReference>
<dbReference type="AlphaFoldDB" id="A0A2B7XES1"/>
<sequence length="239" mass="26306">MKQIKSLYSQGCCCSAKHLKNTHLQHSFISSANSLNPLGAFPVISSGGGETGQKSFEMLNCCSGYKVAKVGDDFVVKFGKAGQVNLLEGVNMLFVQQATKVKVPRVYALYNDPESSMNYIVMEFIKGNTLDTQWACLADYQKDCHNTQTVLQRTIRSSLARVLGSIGKSHLLHGISWTSQPTPSINGPFNSEALLNEALALKYIGASDSHSAYKADFYRRSLSDVFRGHRPKFTHGRTS</sequence>